<dbReference type="RefSeq" id="WP_115374717.1">
    <property type="nucleotide sequence ID" value="NZ_QASA01000001.1"/>
</dbReference>
<gene>
    <name evidence="2" type="ORF">AHMF7616_04388</name>
</gene>
<dbReference type="AlphaFoldDB" id="A0A369QUB4"/>
<accession>A0A369QUB4</accession>
<organism evidence="2 3">
    <name type="scientific">Adhaeribacter pallidiroseus</name>
    <dbReference type="NCBI Taxonomy" id="2072847"/>
    <lineage>
        <taxon>Bacteria</taxon>
        <taxon>Pseudomonadati</taxon>
        <taxon>Bacteroidota</taxon>
        <taxon>Cytophagia</taxon>
        <taxon>Cytophagales</taxon>
        <taxon>Hymenobacteraceae</taxon>
        <taxon>Adhaeribacter</taxon>
    </lineage>
</organism>
<dbReference type="Proteomes" id="UP000253919">
    <property type="component" value="Unassembled WGS sequence"/>
</dbReference>
<reference evidence="2 3" key="1">
    <citation type="submission" date="2018-04" db="EMBL/GenBank/DDBJ databases">
        <title>Adhaeribacter sp. HMF7616 genome sequencing and assembly.</title>
        <authorList>
            <person name="Kang H."/>
            <person name="Kang J."/>
            <person name="Cha I."/>
            <person name="Kim H."/>
            <person name="Joh K."/>
        </authorList>
    </citation>
    <scope>NUCLEOTIDE SEQUENCE [LARGE SCALE GENOMIC DNA]</scope>
    <source>
        <strain evidence="2 3">HMF7616</strain>
    </source>
</reference>
<dbReference type="OrthoDB" id="1111178at2"/>
<evidence type="ECO:0000313" key="2">
    <source>
        <dbReference type="EMBL" id="RDC65758.1"/>
    </source>
</evidence>
<dbReference type="EMBL" id="QASA01000001">
    <property type="protein sequence ID" value="RDC65758.1"/>
    <property type="molecule type" value="Genomic_DNA"/>
</dbReference>
<name>A0A369QUB4_9BACT</name>
<feature type="region of interest" description="Disordered" evidence="1">
    <location>
        <begin position="472"/>
        <end position="493"/>
    </location>
</feature>
<evidence type="ECO:0000256" key="1">
    <source>
        <dbReference type="SAM" id="MobiDB-lite"/>
    </source>
</evidence>
<evidence type="ECO:0000313" key="3">
    <source>
        <dbReference type="Proteomes" id="UP000253919"/>
    </source>
</evidence>
<comment type="caution">
    <text evidence="2">The sequence shown here is derived from an EMBL/GenBank/DDBJ whole genome shotgun (WGS) entry which is preliminary data.</text>
</comment>
<keyword evidence="3" id="KW-1185">Reference proteome</keyword>
<dbReference type="PROSITE" id="PS51257">
    <property type="entry name" value="PROKAR_LIPOPROTEIN"/>
    <property type="match status" value="1"/>
</dbReference>
<sequence length="493" mass="54778">MLLPKATQVFTIKVSARLAAFCLTFCWLLYSLTACEPKEDIITTNPTAKLEFSTDSIKFDTVFVNTGSVSRAVWVYNRQEKAVKISEVKLAQADAAYQLIIDGQEANEVNNLLLRGQDSLLVLVKVKIPATSDTSAFILTNAITFLTNSNRQQIPVVSYGQNAYFHNKTEITANTTWKADKPHVINHFVKVNAGVKLTIEAGAKIYFGKDAALLVNGSLQVNGTSNKRVSFKGIRRELLYDDVPGQWQGIKFEATSQDNHLYFADIKNATYGLWAANPDNDEADYDLEINQTVIQNMFETGIRSYGADVRAVNSLITNCGQSAVQGLGGGNYQFIYCTLANYTVGFRPETVTLQFADQLKEVDQPISSYRVKLFVQNSIIWSGNRSNSNYADQIQMKNEAGTTPQLEFKNSVLQTVSFAEHPAFVCCNNLLNLDPKFKAPISMLEANVPDFRLDTLSPASNKAWALPAITKDLDNKNRHPNTPDPGAYERTKE</sequence>
<protein>
    <submittedName>
        <fullName evidence="2">Uncharacterized protein</fullName>
    </submittedName>
</protein>
<proteinExistence type="predicted"/>